<dbReference type="Proteomes" id="UP000003100">
    <property type="component" value="Unassembled WGS sequence"/>
</dbReference>
<accession>C0CJV9</accession>
<reference evidence="1 2" key="1">
    <citation type="submission" date="2009-01" db="EMBL/GenBank/DDBJ databases">
        <authorList>
            <person name="Fulton L."/>
            <person name="Clifton S."/>
            <person name="Fulton B."/>
            <person name="Xu J."/>
            <person name="Minx P."/>
            <person name="Pepin K.H."/>
            <person name="Johnson M."/>
            <person name="Bhonagiri V."/>
            <person name="Nash W.E."/>
            <person name="Mardis E.R."/>
            <person name="Wilson R.K."/>
        </authorList>
    </citation>
    <scope>NUCLEOTIDE SEQUENCE [LARGE SCALE GENOMIC DNA]</scope>
    <source>
        <strain evidence="2">DSM 10507 / JCM 14656 / S5a33</strain>
    </source>
</reference>
<evidence type="ECO:0000313" key="1">
    <source>
        <dbReference type="EMBL" id="EEG49942.1"/>
    </source>
</evidence>
<evidence type="ECO:0000313" key="2">
    <source>
        <dbReference type="Proteomes" id="UP000003100"/>
    </source>
</evidence>
<dbReference type="HOGENOM" id="CLU_3247949_0_0_9"/>
<name>C0CJV9_BLAHS</name>
<proteinExistence type="predicted"/>
<sequence length="42" mass="5055">MCDKRKMKFYLLCNRKDLVKIMRESSFLLHKRSAKDAHTAIK</sequence>
<dbReference type="PATRIC" id="fig|476272.21.peg.2475"/>
<dbReference type="EMBL" id="ACBZ01000051">
    <property type="protein sequence ID" value="EEG49942.1"/>
    <property type="molecule type" value="Genomic_DNA"/>
</dbReference>
<protein>
    <submittedName>
        <fullName evidence="1">Uncharacterized protein</fullName>
    </submittedName>
</protein>
<organism evidence="1 2">
    <name type="scientific">Blautia hydrogenotrophica (strain DSM 10507 / JCM 14656 / S5a33)</name>
    <name type="common">Ruminococcus hydrogenotrophicus</name>
    <dbReference type="NCBI Taxonomy" id="476272"/>
    <lineage>
        <taxon>Bacteria</taxon>
        <taxon>Bacillati</taxon>
        <taxon>Bacillota</taxon>
        <taxon>Clostridia</taxon>
        <taxon>Lachnospirales</taxon>
        <taxon>Lachnospiraceae</taxon>
        <taxon>Blautia</taxon>
    </lineage>
</organism>
<gene>
    <name evidence="1" type="ORF">RUMHYD_01129</name>
</gene>
<comment type="caution">
    <text evidence="1">The sequence shown here is derived from an EMBL/GenBank/DDBJ whole genome shotgun (WGS) entry which is preliminary data.</text>
</comment>
<reference evidence="1 2" key="2">
    <citation type="submission" date="2009-02" db="EMBL/GenBank/DDBJ databases">
        <title>Draft genome sequence of Blautia hydrogenotrophica DSM 10507 (Ruminococcus hydrogenotrophicus DSM 10507).</title>
        <authorList>
            <person name="Sudarsanam P."/>
            <person name="Ley R."/>
            <person name="Guruge J."/>
            <person name="Turnbaugh P.J."/>
            <person name="Mahowald M."/>
            <person name="Liep D."/>
            <person name="Gordon J."/>
        </authorList>
    </citation>
    <scope>NUCLEOTIDE SEQUENCE [LARGE SCALE GENOMIC DNA]</scope>
    <source>
        <strain evidence="2">DSM 10507 / JCM 14656 / S5a33</strain>
    </source>
</reference>
<dbReference type="AlphaFoldDB" id="C0CJV9"/>
<keyword evidence="2" id="KW-1185">Reference proteome</keyword>